<keyword evidence="1" id="KW-1133">Transmembrane helix</keyword>
<dbReference type="EMBL" id="CP098827">
    <property type="protein sequence ID" value="XBO71358.1"/>
    <property type="molecule type" value="Genomic_DNA"/>
</dbReference>
<gene>
    <name evidence="2" type="ORF">NFG58_01130</name>
</gene>
<dbReference type="RefSeq" id="WP_348827429.1">
    <property type="nucleotide sequence ID" value="NZ_CP098827.1"/>
</dbReference>
<accession>A0AAU7KJT8</accession>
<proteinExistence type="predicted"/>
<feature type="transmembrane region" description="Helical" evidence="1">
    <location>
        <begin position="40"/>
        <end position="62"/>
    </location>
</feature>
<sequence length="63" mass="7249">MPPTRKPHREARFQKRKTTDLAPWMLATGMNETQERRGAWFGLCLSLAPLVIIGLILLLQYLV</sequence>
<keyword evidence="1" id="KW-0472">Membrane</keyword>
<name>A0AAU7KJT8_9GAMM</name>
<evidence type="ECO:0000256" key="1">
    <source>
        <dbReference type="SAM" id="Phobius"/>
    </source>
</evidence>
<evidence type="ECO:0000313" key="2">
    <source>
        <dbReference type="EMBL" id="XBO71358.1"/>
    </source>
</evidence>
<keyword evidence="1" id="KW-0812">Transmembrane</keyword>
<organism evidence="2">
    <name type="scientific">Halomonas sp. RT37</name>
    <dbReference type="NCBI Taxonomy" id="2950872"/>
    <lineage>
        <taxon>Bacteria</taxon>
        <taxon>Pseudomonadati</taxon>
        <taxon>Pseudomonadota</taxon>
        <taxon>Gammaproteobacteria</taxon>
        <taxon>Oceanospirillales</taxon>
        <taxon>Halomonadaceae</taxon>
        <taxon>Halomonas</taxon>
    </lineage>
</organism>
<protein>
    <submittedName>
        <fullName evidence="2">Uncharacterized protein</fullName>
    </submittedName>
</protein>
<dbReference type="AlphaFoldDB" id="A0AAU7KJT8"/>
<reference evidence="2" key="1">
    <citation type="submission" date="2022-06" db="EMBL/GenBank/DDBJ databases">
        <title>A novel DMS-producing enzyme.</title>
        <authorList>
            <person name="Zhang Y."/>
        </authorList>
    </citation>
    <scope>NUCLEOTIDE SEQUENCE</scope>
    <source>
        <strain evidence="2">RT37</strain>
    </source>
</reference>